<dbReference type="EMBL" id="CP013342">
    <property type="protein sequence ID" value="AMU95758.1"/>
    <property type="molecule type" value="Genomic_DNA"/>
</dbReference>
<evidence type="ECO:0000313" key="3">
    <source>
        <dbReference type="Proteomes" id="UP000076234"/>
    </source>
</evidence>
<protein>
    <recommendedName>
        <fullName evidence="4">DUF1311 domain-containing protein</fullName>
    </recommendedName>
</protein>
<keyword evidence="1" id="KW-0732">Signal</keyword>
<dbReference type="Proteomes" id="UP000076234">
    <property type="component" value="Chromosome"/>
</dbReference>
<organism evidence="2 3">
    <name type="scientific">Sphingopyxis terrae subsp. terrae NBRC 15098</name>
    <dbReference type="NCBI Taxonomy" id="1219058"/>
    <lineage>
        <taxon>Bacteria</taxon>
        <taxon>Pseudomonadati</taxon>
        <taxon>Pseudomonadota</taxon>
        <taxon>Alphaproteobacteria</taxon>
        <taxon>Sphingomonadales</taxon>
        <taxon>Sphingomonadaceae</taxon>
        <taxon>Sphingopyxis</taxon>
    </lineage>
</organism>
<reference evidence="3" key="1">
    <citation type="submission" date="2015-11" db="EMBL/GenBank/DDBJ databases">
        <title>Complete genome sequence of a polyethylene glycol-degrading strain Sphingopyxis terrae strain 203-1 (NBRC 15098).</title>
        <authorList>
            <person name="Yoshiyuki O."/>
            <person name="Shouta N."/>
            <person name="Nagata Y."/>
            <person name="Numata M."/>
            <person name="Tsuchikane K."/>
            <person name="Hosoyama A."/>
            <person name="Yamazoe A."/>
            <person name="Tsuda M."/>
            <person name="Fujita N."/>
            <person name="Kawai F."/>
        </authorList>
    </citation>
    <scope>NUCLEOTIDE SEQUENCE [LARGE SCALE GENOMIC DNA]</scope>
    <source>
        <strain evidence="3">203-1</strain>
    </source>
</reference>
<proteinExistence type="predicted"/>
<evidence type="ECO:0000256" key="1">
    <source>
        <dbReference type="SAM" id="SignalP"/>
    </source>
</evidence>
<gene>
    <name evidence="2" type="ORF">AOA14_14180</name>
</gene>
<dbReference type="STRING" id="1219058.AOA14_14180"/>
<sequence length="344" mass="37293">MHLWAAIATILAMATSGQTFAAEPAATGASLSRLCGLQKAGPYRFGVPRYEARLGESKPGGESFPAPFSRVNLVTTNWSGRVMLVEFRGPIAESDAGSAAETMMVAGFQRDGWRPLFDAADESVPTAPEIADADHIFTRTTDEKGMSGTLYAGLSWRAGQLTLACGRADLLALDRLEAEGVLPEDARRPQEPAPVTAAPLTSARCIDLETQAQAAAMFDGGTDAYVDQVGDQQDYWDRLARWQRWRLEKSGKVDAARLDELQYAAEDARNAAAQEDPLAAMTGALEAMPELEEARKSREPRRICEAYARVANFVANDLWQRAERSKAVSAAWAAEAARLDIPLD</sequence>
<name>A0A142W117_9SPHN</name>
<reference evidence="2 3" key="2">
    <citation type="journal article" date="2016" name="Genome Announc.">
        <title>Complete Genome Sequence of Sphingopyxis terrae Strain 203-1 (NBRC 111660), a Polyethylene Glycol Degrader.</title>
        <authorList>
            <person name="Ohtsubo Y."/>
            <person name="Nonoyama S."/>
            <person name="Nagata Y."/>
            <person name="Numata M."/>
            <person name="Tsuchikane K."/>
            <person name="Hosoyama A."/>
            <person name="Yamazoe A."/>
            <person name="Tsuda M."/>
            <person name="Fujita N."/>
            <person name="Kawai F."/>
        </authorList>
    </citation>
    <scope>NUCLEOTIDE SEQUENCE [LARGE SCALE GENOMIC DNA]</scope>
    <source>
        <strain evidence="2 3">203-1</strain>
    </source>
</reference>
<dbReference type="KEGG" id="ster:AOA14_14180"/>
<feature type="signal peptide" evidence="1">
    <location>
        <begin position="1"/>
        <end position="21"/>
    </location>
</feature>
<evidence type="ECO:0000313" key="2">
    <source>
        <dbReference type="EMBL" id="AMU95758.1"/>
    </source>
</evidence>
<accession>A0A142W117</accession>
<dbReference type="AlphaFoldDB" id="A0A142W117"/>
<evidence type="ECO:0008006" key="4">
    <source>
        <dbReference type="Google" id="ProtNLM"/>
    </source>
</evidence>
<feature type="chain" id="PRO_5007502624" description="DUF1311 domain-containing protein" evidence="1">
    <location>
        <begin position="22"/>
        <end position="344"/>
    </location>
</feature>